<sequence length="538" mass="58506">MPPLNSAPDTDANTNSPATNTHVAESTAGEGSIRRSQRPRKEINYSTKVHSDFDKVFRPTYFAKQTGQSPPPSRKRRFSESSEASTVSTNSVSSTCTYESTKSNSRNRNRTEDQSEVEAPTLRLPDPKATRRSSRQEALKYHSYDTKKHPQDPYLPWRRGTKPSRESSTPGDTPDAANPTNTMFDVGESPMQASEPPFKRSKQTRDSTESLGDSAVSGLDSRRAGAAVVLSVRSSPAAQDQDEEEDKDESEDEEGDDKEEAELDYDTTTIDKLDATSQELFEAVGPESIAAGRHGSRVVEQGHLSNGTPVVEKPLESIETAPELLPDDSVLAAQQMRESFSDETLAPAPAVELARPTGSGNASNVDVIQHHLKALEAMGYRVSGISAAIHPTSTADSFARPDRSDNVVWTPASSLFTALNSTAPLAPSTQRSGPSSSVHKPGAEQTPQHTQTEKLSPRRSHHGITTDQGAPTSSTLALTSSQRHRYTGRPSHLGLKPQASIEIYDSEGEDTSTPSLHLQLRNSSRDGQWEEEELEHTP</sequence>
<gene>
    <name evidence="2" type="ORF">C1H76_5827</name>
</gene>
<feature type="compositionally biased region" description="Basic and acidic residues" evidence="1">
    <location>
        <begin position="125"/>
        <end position="151"/>
    </location>
</feature>
<feature type="compositionally biased region" description="Polar residues" evidence="1">
    <location>
        <begin position="7"/>
        <end position="24"/>
    </location>
</feature>
<feature type="compositionally biased region" description="Low complexity" evidence="1">
    <location>
        <begin position="472"/>
        <end position="481"/>
    </location>
</feature>
<evidence type="ECO:0000313" key="2">
    <source>
        <dbReference type="EMBL" id="TKX21935.1"/>
    </source>
</evidence>
<feature type="compositionally biased region" description="Low complexity" evidence="1">
    <location>
        <begin position="81"/>
        <end position="97"/>
    </location>
</feature>
<comment type="caution">
    <text evidence="2">The sequence shown here is derived from an EMBL/GenBank/DDBJ whole genome shotgun (WGS) entry which is preliminary data.</text>
</comment>
<organism evidence="2 3">
    <name type="scientific">Elsinoe australis</name>
    <dbReference type="NCBI Taxonomy" id="40998"/>
    <lineage>
        <taxon>Eukaryota</taxon>
        <taxon>Fungi</taxon>
        <taxon>Dikarya</taxon>
        <taxon>Ascomycota</taxon>
        <taxon>Pezizomycotina</taxon>
        <taxon>Dothideomycetes</taxon>
        <taxon>Dothideomycetidae</taxon>
        <taxon>Myriangiales</taxon>
        <taxon>Elsinoaceae</taxon>
        <taxon>Elsinoe</taxon>
    </lineage>
</organism>
<evidence type="ECO:0000256" key="1">
    <source>
        <dbReference type="SAM" id="MobiDB-lite"/>
    </source>
</evidence>
<accession>A0A4U7AXH1</accession>
<dbReference type="EMBL" id="PTQR01000075">
    <property type="protein sequence ID" value="TKX21935.1"/>
    <property type="molecule type" value="Genomic_DNA"/>
</dbReference>
<feature type="compositionally biased region" description="Polar residues" evidence="1">
    <location>
        <begin position="421"/>
        <end position="438"/>
    </location>
</feature>
<dbReference type="AlphaFoldDB" id="A0A4U7AXH1"/>
<dbReference type="Proteomes" id="UP000308133">
    <property type="component" value="Unassembled WGS sequence"/>
</dbReference>
<evidence type="ECO:0000313" key="3">
    <source>
        <dbReference type="Proteomes" id="UP000308133"/>
    </source>
</evidence>
<name>A0A4U7AXH1_9PEZI</name>
<protein>
    <submittedName>
        <fullName evidence="2">Uncharacterized protein</fullName>
    </submittedName>
</protein>
<feature type="compositionally biased region" description="Polar residues" evidence="1">
    <location>
        <begin position="511"/>
        <end position="522"/>
    </location>
</feature>
<feature type="compositionally biased region" description="Basic and acidic residues" evidence="1">
    <location>
        <begin position="39"/>
        <end position="57"/>
    </location>
</feature>
<feature type="region of interest" description="Disordered" evidence="1">
    <location>
        <begin position="1"/>
        <end position="270"/>
    </location>
</feature>
<feature type="compositionally biased region" description="Acidic residues" evidence="1">
    <location>
        <begin position="240"/>
        <end position="265"/>
    </location>
</feature>
<proteinExistence type="predicted"/>
<reference evidence="2 3" key="1">
    <citation type="submission" date="2018-02" db="EMBL/GenBank/DDBJ databases">
        <title>Draft genome sequences of Elsinoe sp., causing black scab on jojoba.</title>
        <authorList>
            <person name="Stodart B."/>
            <person name="Jeffress S."/>
            <person name="Ash G."/>
            <person name="Arun Chinnappa K."/>
        </authorList>
    </citation>
    <scope>NUCLEOTIDE SEQUENCE [LARGE SCALE GENOMIC DNA]</scope>
    <source>
        <strain evidence="2 3">Hillstone_2</strain>
    </source>
</reference>
<feature type="compositionally biased region" description="Acidic residues" evidence="1">
    <location>
        <begin position="529"/>
        <end position="538"/>
    </location>
</feature>
<feature type="region of interest" description="Disordered" evidence="1">
    <location>
        <begin position="421"/>
        <end position="538"/>
    </location>
</feature>